<gene>
    <name evidence="1" type="ORF">TSAR_013715</name>
</gene>
<accession>A0A232FB46</accession>
<proteinExistence type="predicted"/>
<dbReference type="Proteomes" id="UP000215335">
    <property type="component" value="Unassembled WGS sequence"/>
</dbReference>
<evidence type="ECO:0000313" key="1">
    <source>
        <dbReference type="EMBL" id="OXU27689.1"/>
    </source>
</evidence>
<dbReference type="AlphaFoldDB" id="A0A232FB46"/>
<comment type="caution">
    <text evidence="1">The sequence shown here is derived from an EMBL/GenBank/DDBJ whole genome shotgun (WGS) entry which is preliminary data.</text>
</comment>
<name>A0A232FB46_9HYME</name>
<evidence type="ECO:0000313" key="2">
    <source>
        <dbReference type="Proteomes" id="UP000215335"/>
    </source>
</evidence>
<organism evidence="1 2">
    <name type="scientific">Trichomalopsis sarcophagae</name>
    <dbReference type="NCBI Taxonomy" id="543379"/>
    <lineage>
        <taxon>Eukaryota</taxon>
        <taxon>Metazoa</taxon>
        <taxon>Ecdysozoa</taxon>
        <taxon>Arthropoda</taxon>
        <taxon>Hexapoda</taxon>
        <taxon>Insecta</taxon>
        <taxon>Pterygota</taxon>
        <taxon>Neoptera</taxon>
        <taxon>Endopterygota</taxon>
        <taxon>Hymenoptera</taxon>
        <taxon>Apocrita</taxon>
        <taxon>Proctotrupomorpha</taxon>
        <taxon>Chalcidoidea</taxon>
        <taxon>Pteromalidae</taxon>
        <taxon>Pteromalinae</taxon>
        <taxon>Trichomalopsis</taxon>
    </lineage>
</organism>
<protein>
    <submittedName>
        <fullName evidence="1">Uncharacterized protein</fullName>
    </submittedName>
</protein>
<keyword evidence="2" id="KW-1185">Reference proteome</keyword>
<reference evidence="1 2" key="1">
    <citation type="journal article" date="2017" name="Curr. Biol.">
        <title>The Evolution of Venom by Co-option of Single-Copy Genes.</title>
        <authorList>
            <person name="Martinson E.O."/>
            <person name="Mrinalini"/>
            <person name="Kelkar Y.D."/>
            <person name="Chang C.H."/>
            <person name="Werren J.H."/>
        </authorList>
    </citation>
    <scope>NUCLEOTIDE SEQUENCE [LARGE SCALE GENOMIC DNA]</scope>
    <source>
        <strain evidence="1 2">Alberta</strain>
        <tissue evidence="1">Whole body</tissue>
    </source>
</reference>
<sequence>MKEGSPLIVLCSKACYSPNPIVAVKAIWARIAFIYEEILSKRILVSHIAPVYTALVRSEGYSKAAVLTQCVVQSHIKTQDSIYRRLFTIGYSQSTIQEI</sequence>
<dbReference type="EMBL" id="NNAY01000556">
    <property type="protein sequence ID" value="OXU27689.1"/>
    <property type="molecule type" value="Genomic_DNA"/>
</dbReference>